<evidence type="ECO:0000256" key="3">
    <source>
        <dbReference type="SAM" id="SignalP"/>
    </source>
</evidence>
<feature type="signal peptide" evidence="3">
    <location>
        <begin position="1"/>
        <end position="22"/>
    </location>
</feature>
<feature type="transmembrane region" description="Helical" evidence="2">
    <location>
        <begin position="206"/>
        <end position="231"/>
    </location>
</feature>
<gene>
    <name evidence="4" type="ORF">PGT21_023465</name>
    <name evidence="5" type="ORF">PGTUg99_026292</name>
</gene>
<dbReference type="OrthoDB" id="2499895at2759"/>
<evidence type="ECO:0000313" key="7">
    <source>
        <dbReference type="Proteomes" id="UP000325313"/>
    </source>
</evidence>
<feature type="chain" id="PRO_5036138233" evidence="3">
    <location>
        <begin position="23"/>
        <end position="403"/>
    </location>
</feature>
<feature type="compositionally biased region" description="Low complexity" evidence="1">
    <location>
        <begin position="354"/>
        <end position="368"/>
    </location>
</feature>
<keyword evidence="2" id="KW-0472">Membrane</keyword>
<feature type="region of interest" description="Disordered" evidence="1">
    <location>
        <begin position="336"/>
        <end position="369"/>
    </location>
</feature>
<name>A0A5B0S0Z2_PUCGR</name>
<keyword evidence="3" id="KW-0732">Signal</keyword>
<comment type="caution">
    <text evidence="5">The sequence shown here is derived from an EMBL/GenBank/DDBJ whole genome shotgun (WGS) entry which is preliminary data.</text>
</comment>
<feature type="region of interest" description="Disordered" evidence="1">
    <location>
        <begin position="30"/>
        <end position="86"/>
    </location>
</feature>
<evidence type="ECO:0000313" key="5">
    <source>
        <dbReference type="EMBL" id="KAA1131801.1"/>
    </source>
</evidence>
<keyword evidence="6" id="KW-1185">Reference proteome</keyword>
<keyword evidence="2" id="KW-0812">Transmembrane</keyword>
<feature type="region of interest" description="Disordered" evidence="1">
    <location>
        <begin position="267"/>
        <end position="295"/>
    </location>
</feature>
<dbReference type="EMBL" id="VDEP01000102">
    <property type="protein sequence ID" value="KAA1131801.1"/>
    <property type="molecule type" value="Genomic_DNA"/>
</dbReference>
<sequence length="403" mass="44439">MNFPLVILLIYTININLKYTNARAILPRDYSSSSPLSPASYDKEDGMNENLNRLNLGPTISVRPSKDAENLDSIPSLDADKEQQSQRKSIVLSSSLNFSIRVEDASKDHNTILIPIVLSLQNHEPDASATPIISNYELKPSIIPGDQEDASRNDSSLMISHSSGRDYFLVSLLSPNISDEGTHAHPTNWTVLIIARHISNPETLNWTWILVGIIALICILLAAICPIILAYCDYFGGGREDEENMVVDLITPFRHQDYPSEIQKEDTDFRSLGPGRATKADMSKPLKLNRGPTAGEFKNTKNKENCFAEIDHDGDGISLNDFKICQARKMINLQPFRPSGHQYNDKNSSDSLGSPTATSTSSFTANSPVSPLTTITSPNSFQSLAFSDYHSPLPSLPKKCVTT</sequence>
<evidence type="ECO:0000313" key="6">
    <source>
        <dbReference type="Proteomes" id="UP000324748"/>
    </source>
</evidence>
<dbReference type="Proteomes" id="UP000324748">
    <property type="component" value="Unassembled WGS sequence"/>
</dbReference>
<organism evidence="5 7">
    <name type="scientific">Puccinia graminis f. sp. tritici</name>
    <dbReference type="NCBI Taxonomy" id="56615"/>
    <lineage>
        <taxon>Eukaryota</taxon>
        <taxon>Fungi</taxon>
        <taxon>Dikarya</taxon>
        <taxon>Basidiomycota</taxon>
        <taxon>Pucciniomycotina</taxon>
        <taxon>Pucciniomycetes</taxon>
        <taxon>Pucciniales</taxon>
        <taxon>Pucciniaceae</taxon>
        <taxon>Puccinia</taxon>
    </lineage>
</organism>
<dbReference type="AlphaFoldDB" id="A0A5B0S0Z2"/>
<dbReference type="Proteomes" id="UP000325313">
    <property type="component" value="Unassembled WGS sequence"/>
</dbReference>
<proteinExistence type="predicted"/>
<keyword evidence="2" id="KW-1133">Transmembrane helix</keyword>
<protein>
    <submittedName>
        <fullName evidence="5">Uncharacterized protein</fullName>
    </submittedName>
</protein>
<evidence type="ECO:0000313" key="4">
    <source>
        <dbReference type="EMBL" id="KAA1096634.1"/>
    </source>
</evidence>
<accession>A0A5B0S0Z2</accession>
<dbReference type="EMBL" id="VSWC01000067">
    <property type="protein sequence ID" value="KAA1096634.1"/>
    <property type="molecule type" value="Genomic_DNA"/>
</dbReference>
<reference evidence="6 7" key="1">
    <citation type="submission" date="2019-05" db="EMBL/GenBank/DDBJ databases">
        <title>Emergence of the Ug99 lineage of the wheat stem rust pathogen through somatic hybridization.</title>
        <authorList>
            <person name="Li F."/>
            <person name="Upadhyaya N.M."/>
            <person name="Sperschneider J."/>
            <person name="Matny O."/>
            <person name="Nguyen-Phuc H."/>
            <person name="Mago R."/>
            <person name="Raley C."/>
            <person name="Miller M.E."/>
            <person name="Silverstein K.A.T."/>
            <person name="Henningsen E."/>
            <person name="Hirsch C.D."/>
            <person name="Visser B."/>
            <person name="Pretorius Z.A."/>
            <person name="Steffenson B.J."/>
            <person name="Schwessinger B."/>
            <person name="Dodds P.N."/>
            <person name="Figueroa M."/>
        </authorList>
    </citation>
    <scope>NUCLEOTIDE SEQUENCE [LARGE SCALE GENOMIC DNA]</scope>
    <source>
        <strain evidence="4">21-0</strain>
        <strain evidence="5 7">Ug99</strain>
    </source>
</reference>
<evidence type="ECO:0000256" key="2">
    <source>
        <dbReference type="SAM" id="Phobius"/>
    </source>
</evidence>
<evidence type="ECO:0000256" key="1">
    <source>
        <dbReference type="SAM" id="MobiDB-lite"/>
    </source>
</evidence>
<feature type="compositionally biased region" description="Low complexity" evidence="1">
    <location>
        <begin position="31"/>
        <end position="40"/>
    </location>
</feature>